<feature type="region of interest" description="Disordered" evidence="1">
    <location>
        <begin position="15"/>
        <end position="62"/>
    </location>
</feature>
<feature type="compositionally biased region" description="Basic residues" evidence="1">
    <location>
        <begin position="42"/>
        <end position="51"/>
    </location>
</feature>
<evidence type="ECO:0000256" key="1">
    <source>
        <dbReference type="SAM" id="MobiDB-lite"/>
    </source>
</evidence>
<dbReference type="RefSeq" id="WP_156704763.1">
    <property type="nucleotide sequence ID" value="NZ_CACRUX010000047.1"/>
</dbReference>
<evidence type="ECO:0000313" key="2">
    <source>
        <dbReference type="EMBL" id="VYU08344.1"/>
    </source>
</evidence>
<gene>
    <name evidence="2" type="ORF">VRLFYP33_01201</name>
</gene>
<proteinExistence type="predicted"/>
<reference evidence="2" key="1">
    <citation type="submission" date="2019-11" db="EMBL/GenBank/DDBJ databases">
        <authorList>
            <person name="Feng L."/>
        </authorList>
    </citation>
    <scope>NUCLEOTIDE SEQUENCE</scope>
    <source>
        <strain evidence="2">VrattiLFYP33</strain>
    </source>
</reference>
<sequence>MKKSMLNRVVSVIDAAFKEEDHPRGDDGKFTSGGGGSSSKKSASKSSKRNSGRGPAGKSGLGKANQALSIIDIKKKYPGKGYFINEQMKTGLGSWKSERVRRRRKIKKLEDWIEAHPVLDKDDAVLVQTRLKEIGYLNEEINILQDLEDMYF</sequence>
<name>A0A6N3BYS7_9FIRM</name>
<feature type="compositionally biased region" description="Basic and acidic residues" evidence="1">
    <location>
        <begin position="16"/>
        <end position="29"/>
    </location>
</feature>
<organism evidence="2">
    <name type="scientific">Veillonella ratti</name>
    <dbReference type="NCBI Taxonomy" id="103892"/>
    <lineage>
        <taxon>Bacteria</taxon>
        <taxon>Bacillati</taxon>
        <taxon>Bacillota</taxon>
        <taxon>Negativicutes</taxon>
        <taxon>Veillonellales</taxon>
        <taxon>Veillonellaceae</taxon>
        <taxon>Veillonella</taxon>
    </lineage>
</organism>
<accession>A0A6N3BYS7</accession>
<protein>
    <submittedName>
        <fullName evidence="2">Uncharacterized protein</fullName>
    </submittedName>
</protein>
<dbReference type="EMBL" id="CACRUX010000047">
    <property type="protein sequence ID" value="VYU08344.1"/>
    <property type="molecule type" value="Genomic_DNA"/>
</dbReference>
<dbReference type="AlphaFoldDB" id="A0A6N3BYS7"/>